<dbReference type="Proteomes" id="UP000824202">
    <property type="component" value="Unassembled WGS sequence"/>
</dbReference>
<proteinExistence type="predicted"/>
<evidence type="ECO:0000256" key="1">
    <source>
        <dbReference type="ARBA" id="ARBA00023125"/>
    </source>
</evidence>
<dbReference type="Pfam" id="PF18291">
    <property type="entry name" value="HU-HIG"/>
    <property type="match status" value="1"/>
</dbReference>
<dbReference type="InterPro" id="IPR010992">
    <property type="entry name" value="IHF-like_DNA-bd_dom_sf"/>
</dbReference>
<keyword evidence="1" id="KW-0238">DNA-binding</keyword>
<dbReference type="GO" id="GO:0003677">
    <property type="term" value="F:DNA binding"/>
    <property type="evidence" value="ECO:0007669"/>
    <property type="project" value="UniProtKB-KW"/>
</dbReference>
<feature type="domain" description="HU" evidence="3">
    <location>
        <begin position="14"/>
        <end position="119"/>
    </location>
</feature>
<organism evidence="4 5">
    <name type="scientific">Candidatus Odoribacter faecigallinarum</name>
    <dbReference type="NCBI Taxonomy" id="2838706"/>
    <lineage>
        <taxon>Bacteria</taxon>
        <taxon>Pseudomonadati</taxon>
        <taxon>Bacteroidota</taxon>
        <taxon>Bacteroidia</taxon>
        <taxon>Bacteroidales</taxon>
        <taxon>Odoribacteraceae</taxon>
        <taxon>Odoribacter</taxon>
    </lineage>
</organism>
<evidence type="ECO:0000256" key="2">
    <source>
        <dbReference type="SAM" id="MobiDB-lite"/>
    </source>
</evidence>
<gene>
    <name evidence="4" type="ORF">H9863_03440</name>
</gene>
<feature type="compositionally biased region" description="Acidic residues" evidence="2">
    <location>
        <begin position="150"/>
        <end position="161"/>
    </location>
</feature>
<name>A0A9D1UZ36_9BACT</name>
<protein>
    <recommendedName>
        <fullName evidence="3">HU domain-containing protein</fullName>
    </recommendedName>
</protein>
<feature type="region of interest" description="Disordered" evidence="2">
    <location>
        <begin position="129"/>
        <end position="161"/>
    </location>
</feature>
<evidence type="ECO:0000313" key="4">
    <source>
        <dbReference type="EMBL" id="HIX03155.1"/>
    </source>
</evidence>
<dbReference type="EMBL" id="DXFT01000068">
    <property type="protein sequence ID" value="HIX03155.1"/>
    <property type="molecule type" value="Genomic_DNA"/>
</dbReference>
<reference evidence="4" key="2">
    <citation type="submission" date="2021-04" db="EMBL/GenBank/DDBJ databases">
        <authorList>
            <person name="Gilroy R."/>
        </authorList>
    </citation>
    <scope>NUCLEOTIDE SEQUENCE</scope>
    <source>
        <strain evidence="4">23274</strain>
    </source>
</reference>
<reference evidence="4" key="1">
    <citation type="journal article" date="2021" name="PeerJ">
        <title>Extensive microbial diversity within the chicken gut microbiome revealed by metagenomics and culture.</title>
        <authorList>
            <person name="Gilroy R."/>
            <person name="Ravi A."/>
            <person name="Getino M."/>
            <person name="Pursley I."/>
            <person name="Horton D.L."/>
            <person name="Alikhan N.F."/>
            <person name="Baker D."/>
            <person name="Gharbi K."/>
            <person name="Hall N."/>
            <person name="Watson M."/>
            <person name="Adriaenssens E.M."/>
            <person name="Foster-Nyarko E."/>
            <person name="Jarju S."/>
            <person name="Secka A."/>
            <person name="Antonio M."/>
            <person name="Oren A."/>
            <person name="Chaudhuri R.R."/>
            <person name="La Ragione R."/>
            <person name="Hildebrand F."/>
            <person name="Pallen M.J."/>
        </authorList>
    </citation>
    <scope>NUCLEOTIDE SEQUENCE</scope>
    <source>
        <strain evidence="4">23274</strain>
    </source>
</reference>
<sequence length="161" mass="17574">MGKIKLKTNLQRIAFADENKYITSAMRYSTISAEQLIEYACENSGIPKAQMASSFYAIQQQIEQFVLNGHSLELGNLGTFYLSTRCKAVDTKEAAGAEAVEGLYLRFRQSKRIRTLLETNIDLTVVTVVPGESGEENDEQTGGTGTGTGNEDEEGNEGSFG</sequence>
<evidence type="ECO:0000313" key="5">
    <source>
        <dbReference type="Proteomes" id="UP000824202"/>
    </source>
</evidence>
<dbReference type="AlphaFoldDB" id="A0A9D1UZ36"/>
<accession>A0A9D1UZ36</accession>
<dbReference type="InterPro" id="IPR041607">
    <property type="entry name" value="HU-HIG"/>
</dbReference>
<dbReference type="SUPFAM" id="SSF47729">
    <property type="entry name" value="IHF-like DNA-binding proteins"/>
    <property type="match status" value="1"/>
</dbReference>
<evidence type="ECO:0000259" key="3">
    <source>
        <dbReference type="Pfam" id="PF18291"/>
    </source>
</evidence>
<comment type="caution">
    <text evidence="4">The sequence shown here is derived from an EMBL/GenBank/DDBJ whole genome shotgun (WGS) entry which is preliminary data.</text>
</comment>